<dbReference type="Gene3D" id="3.30.730.10">
    <property type="entry name" value="AP2/ERF domain"/>
    <property type="match status" value="1"/>
</dbReference>
<proteinExistence type="inferred from homology"/>
<organism evidence="9 10">
    <name type="scientific">Hibiscus syriacus</name>
    <name type="common">Rose of Sharon</name>
    <dbReference type="NCBI Taxonomy" id="106335"/>
    <lineage>
        <taxon>Eukaryota</taxon>
        <taxon>Viridiplantae</taxon>
        <taxon>Streptophyta</taxon>
        <taxon>Embryophyta</taxon>
        <taxon>Tracheophyta</taxon>
        <taxon>Spermatophyta</taxon>
        <taxon>Magnoliopsida</taxon>
        <taxon>eudicotyledons</taxon>
        <taxon>Gunneridae</taxon>
        <taxon>Pentapetalae</taxon>
        <taxon>rosids</taxon>
        <taxon>malvids</taxon>
        <taxon>Malvales</taxon>
        <taxon>Malvaceae</taxon>
        <taxon>Malvoideae</taxon>
        <taxon>Hibiscus</taxon>
    </lineage>
</organism>
<feature type="region of interest" description="Disordered" evidence="7">
    <location>
        <begin position="1"/>
        <end position="33"/>
    </location>
</feature>
<comment type="caution">
    <text evidence="9">The sequence shown here is derived from an EMBL/GenBank/DDBJ whole genome shotgun (WGS) entry which is preliminary data.</text>
</comment>
<evidence type="ECO:0000256" key="4">
    <source>
        <dbReference type="ARBA" id="ARBA00023163"/>
    </source>
</evidence>
<dbReference type="GO" id="GO:0003677">
    <property type="term" value="F:DNA binding"/>
    <property type="evidence" value="ECO:0007669"/>
    <property type="project" value="UniProtKB-KW"/>
</dbReference>
<dbReference type="SUPFAM" id="SSF54171">
    <property type="entry name" value="DNA-binding domain"/>
    <property type="match status" value="1"/>
</dbReference>
<evidence type="ECO:0000313" key="9">
    <source>
        <dbReference type="EMBL" id="KAE8660890.1"/>
    </source>
</evidence>
<keyword evidence="3" id="KW-0238">DNA-binding</keyword>
<feature type="compositionally biased region" description="Polar residues" evidence="7">
    <location>
        <begin position="20"/>
        <end position="33"/>
    </location>
</feature>
<evidence type="ECO:0000256" key="5">
    <source>
        <dbReference type="ARBA" id="ARBA00023242"/>
    </source>
</evidence>
<dbReference type="PRINTS" id="PR00367">
    <property type="entry name" value="ETHRSPELEMNT"/>
</dbReference>
<accession>A0A6A2WYV5</accession>
<keyword evidence="2" id="KW-0805">Transcription regulation</keyword>
<evidence type="ECO:0000256" key="6">
    <source>
        <dbReference type="ARBA" id="ARBA00024343"/>
    </source>
</evidence>
<dbReference type="PANTHER" id="PTHR31190">
    <property type="entry name" value="DNA-BINDING DOMAIN"/>
    <property type="match status" value="1"/>
</dbReference>
<feature type="region of interest" description="Disordered" evidence="7">
    <location>
        <begin position="184"/>
        <end position="206"/>
    </location>
</feature>
<comment type="similarity">
    <text evidence="6">Belongs to the AP2/ERF transcription factor family. ERF subfamily.</text>
</comment>
<dbReference type="SMART" id="SM00380">
    <property type="entry name" value="AP2"/>
    <property type="match status" value="1"/>
</dbReference>
<gene>
    <name evidence="9" type="ORF">F3Y22_tig00116944pilonHSYRG00032</name>
</gene>
<evidence type="ECO:0000313" key="10">
    <source>
        <dbReference type="Proteomes" id="UP000436088"/>
    </source>
</evidence>
<dbReference type="EMBL" id="VEPZ02001728">
    <property type="protein sequence ID" value="KAE8660890.1"/>
    <property type="molecule type" value="Genomic_DNA"/>
</dbReference>
<dbReference type="InterPro" id="IPR044808">
    <property type="entry name" value="ERF_plant"/>
</dbReference>
<dbReference type="InterPro" id="IPR016177">
    <property type="entry name" value="DNA-bd_dom_sf"/>
</dbReference>
<dbReference type="GO" id="GO:0009873">
    <property type="term" value="P:ethylene-activated signaling pathway"/>
    <property type="evidence" value="ECO:0007669"/>
    <property type="project" value="InterPro"/>
</dbReference>
<dbReference type="PROSITE" id="PS51032">
    <property type="entry name" value="AP2_ERF"/>
    <property type="match status" value="1"/>
</dbReference>
<keyword evidence="4" id="KW-0804">Transcription</keyword>
<sequence>MENGRFHPKHRRRREKEALTSAQVVGPNQPTCRPSSRFSLKSLSVFHNHRRLHQHSLPPWGKWAAEIRDPRKPARVCLGTLDTAEDEALAYDKAALKFKGNKAKLNFPERVSHGDSSTSVSPPSSWSHDLFQYTQLLSSSNDDDISYYTSILFNDQRGLSSQFPSMSASSQQYHQDLKRFSNKYESWSGSDRPEQYGKGFDPSNRS</sequence>
<evidence type="ECO:0000256" key="3">
    <source>
        <dbReference type="ARBA" id="ARBA00023125"/>
    </source>
</evidence>
<dbReference type="InterPro" id="IPR036955">
    <property type="entry name" value="AP2/ERF_dom_sf"/>
</dbReference>
<evidence type="ECO:0000256" key="7">
    <source>
        <dbReference type="SAM" id="MobiDB-lite"/>
    </source>
</evidence>
<name>A0A6A2WYV5_HIBSY</name>
<dbReference type="GO" id="GO:0003700">
    <property type="term" value="F:DNA-binding transcription factor activity"/>
    <property type="evidence" value="ECO:0007669"/>
    <property type="project" value="InterPro"/>
</dbReference>
<feature type="compositionally biased region" description="Basic residues" evidence="7">
    <location>
        <begin position="1"/>
        <end position="14"/>
    </location>
</feature>
<feature type="domain" description="AP2/ERF" evidence="8">
    <location>
        <begin position="48"/>
        <end position="108"/>
    </location>
</feature>
<dbReference type="CDD" id="cd00018">
    <property type="entry name" value="AP2"/>
    <property type="match status" value="1"/>
</dbReference>
<dbReference type="Proteomes" id="UP000436088">
    <property type="component" value="Unassembled WGS sequence"/>
</dbReference>
<keyword evidence="10" id="KW-1185">Reference proteome</keyword>
<keyword evidence="5" id="KW-0539">Nucleus</keyword>
<evidence type="ECO:0000259" key="8">
    <source>
        <dbReference type="PROSITE" id="PS51032"/>
    </source>
</evidence>
<evidence type="ECO:0000256" key="1">
    <source>
        <dbReference type="ARBA" id="ARBA00004123"/>
    </source>
</evidence>
<dbReference type="InterPro" id="IPR001471">
    <property type="entry name" value="AP2/ERF_dom"/>
</dbReference>
<dbReference type="AlphaFoldDB" id="A0A6A2WYV5"/>
<comment type="subcellular location">
    <subcellularLocation>
        <location evidence="1">Nucleus</location>
    </subcellularLocation>
</comment>
<protein>
    <submittedName>
        <fullName evidence="9">ERF113 protein</fullName>
    </submittedName>
</protein>
<reference evidence="9" key="1">
    <citation type="submission" date="2019-09" db="EMBL/GenBank/DDBJ databases">
        <title>Draft genome information of white flower Hibiscus syriacus.</title>
        <authorList>
            <person name="Kim Y.-M."/>
        </authorList>
    </citation>
    <scope>NUCLEOTIDE SEQUENCE [LARGE SCALE GENOMIC DNA]</scope>
    <source>
        <strain evidence="9">YM2019G1</strain>
    </source>
</reference>
<dbReference type="PANTHER" id="PTHR31190:SF167">
    <property type="entry name" value="ETHYLENE-RESPONSIVE TRANSCRIPTION FACTOR ERF112"/>
    <property type="match status" value="1"/>
</dbReference>
<dbReference type="GO" id="GO:0005634">
    <property type="term" value="C:nucleus"/>
    <property type="evidence" value="ECO:0007669"/>
    <property type="project" value="UniProtKB-SubCell"/>
</dbReference>
<evidence type="ECO:0000256" key="2">
    <source>
        <dbReference type="ARBA" id="ARBA00023015"/>
    </source>
</evidence>